<evidence type="ECO:0000259" key="1">
    <source>
        <dbReference type="Pfam" id="PF03099"/>
    </source>
</evidence>
<dbReference type="Gene3D" id="3.30.930.10">
    <property type="entry name" value="Bira Bifunctional Protein, Domain 2"/>
    <property type="match status" value="1"/>
</dbReference>
<dbReference type="GO" id="GO:0004077">
    <property type="term" value="F:biotin--[biotin carboxyl-carrier protein] ligase activity"/>
    <property type="evidence" value="ECO:0007669"/>
    <property type="project" value="TreeGrafter"/>
</dbReference>
<dbReference type="SUPFAM" id="SSF55681">
    <property type="entry name" value="Class II aaRS and biotin synthetases"/>
    <property type="match status" value="1"/>
</dbReference>
<evidence type="ECO:0000313" key="2">
    <source>
        <dbReference type="EMBL" id="TXD97090.1"/>
    </source>
</evidence>
<protein>
    <submittedName>
        <fullName evidence="2">Biotin--[acetyl-CoA-carboxylase] ligase</fullName>
    </submittedName>
</protein>
<feature type="domain" description="BPL/LPL catalytic" evidence="1">
    <location>
        <begin position="21"/>
        <end position="170"/>
    </location>
</feature>
<keyword evidence="2" id="KW-0436">Ligase</keyword>
<dbReference type="GO" id="GO:0005737">
    <property type="term" value="C:cytoplasm"/>
    <property type="evidence" value="ECO:0007669"/>
    <property type="project" value="TreeGrafter"/>
</dbReference>
<comment type="caution">
    <text evidence="2">The sequence shown here is derived from an EMBL/GenBank/DDBJ whole genome shotgun (WGS) entry which is preliminary data.</text>
</comment>
<proteinExistence type="predicted"/>
<dbReference type="RefSeq" id="WP_147223795.1">
    <property type="nucleotide sequence ID" value="NZ_CAJGYY010000001.1"/>
</dbReference>
<accession>A0A5C7A8L4</accession>
<dbReference type="InterPro" id="IPR045864">
    <property type="entry name" value="aa-tRNA-synth_II/BPL/LPL"/>
</dbReference>
<name>A0A5C7A8L4_9GAMM</name>
<organism evidence="2 3">
    <name type="scientific">Psychrobacter frigidicola</name>
    <dbReference type="NCBI Taxonomy" id="45611"/>
    <lineage>
        <taxon>Bacteria</taxon>
        <taxon>Pseudomonadati</taxon>
        <taxon>Pseudomonadota</taxon>
        <taxon>Gammaproteobacteria</taxon>
        <taxon>Moraxellales</taxon>
        <taxon>Moraxellaceae</taxon>
        <taxon>Psychrobacter</taxon>
    </lineage>
</organism>
<dbReference type="OrthoDB" id="9807064at2"/>
<dbReference type="PANTHER" id="PTHR12835">
    <property type="entry name" value="BIOTIN PROTEIN LIGASE"/>
    <property type="match status" value="1"/>
</dbReference>
<dbReference type="Proteomes" id="UP000321903">
    <property type="component" value="Unassembled WGS sequence"/>
</dbReference>
<dbReference type="Pfam" id="PF03099">
    <property type="entry name" value="BPL_LplA_LipB"/>
    <property type="match status" value="1"/>
</dbReference>
<reference evidence="2 3" key="1">
    <citation type="submission" date="2019-08" db="EMBL/GenBank/DDBJ databases">
        <title>Genome sequence of Psychrobacter frigidicola ACAM304 (type strain).</title>
        <authorList>
            <person name="Bowman J.P."/>
        </authorList>
    </citation>
    <scope>NUCLEOTIDE SEQUENCE [LARGE SCALE GENOMIC DNA]</scope>
    <source>
        <strain evidence="2 3">ACAM 304</strain>
    </source>
</reference>
<gene>
    <name evidence="2" type="ORF">ES754_08765</name>
</gene>
<dbReference type="AlphaFoldDB" id="A0A5C7A8L4"/>
<sequence length="314" mass="34314">MPLPARLPILNHRHVISSASTNSELIEAIKDSSLSADKVHLLTAETQTAGRGQRERSWQSPPGNVYLSLYHPVQMPVSGLLSLVIGVELAKMPIIQTLNEQLRAQGLPPIGVKWANDLGFYAPPSQFKDNVGTEDSDANIIYFSKLAGILIEPVWHASKLVGVVMGVGLNVKTTPTLTSQTCEGMSYQALSLQNIAETLKEKTDADTQISLPSLQQLYQQTSHALIDAISCFEHLAKEKKSIQTQNTDDFMQQFDSMDALSGLRLRVTQNHNGEPHITTGYACGIDTHGCLQLRQDNGKLAALFTGRIDVISDT</sequence>
<dbReference type="InterPro" id="IPR004143">
    <property type="entry name" value="BPL_LPL_catalytic"/>
</dbReference>
<dbReference type="PANTHER" id="PTHR12835:SF5">
    <property type="entry name" value="BIOTIN--PROTEIN LIGASE"/>
    <property type="match status" value="1"/>
</dbReference>
<keyword evidence="3" id="KW-1185">Reference proteome</keyword>
<evidence type="ECO:0000313" key="3">
    <source>
        <dbReference type="Proteomes" id="UP000321903"/>
    </source>
</evidence>
<dbReference type="EMBL" id="VORZ01000002">
    <property type="protein sequence ID" value="TXD97090.1"/>
    <property type="molecule type" value="Genomic_DNA"/>
</dbReference>